<protein>
    <submittedName>
        <fullName evidence="1">Uncharacterized protein</fullName>
    </submittedName>
</protein>
<dbReference type="Proteomes" id="UP000243525">
    <property type="component" value="Unassembled WGS sequence"/>
</dbReference>
<accession>A0A2T5BYW9</accession>
<evidence type="ECO:0000313" key="1">
    <source>
        <dbReference type="EMBL" id="PTN07437.1"/>
    </source>
</evidence>
<dbReference type="GO" id="GO:0008237">
    <property type="term" value="F:metallopeptidase activity"/>
    <property type="evidence" value="ECO:0007669"/>
    <property type="project" value="InterPro"/>
</dbReference>
<dbReference type="RefSeq" id="WP_146161537.1">
    <property type="nucleotide sequence ID" value="NZ_OY782574.1"/>
</dbReference>
<proteinExistence type="predicted"/>
<evidence type="ECO:0000313" key="2">
    <source>
        <dbReference type="Proteomes" id="UP000243525"/>
    </source>
</evidence>
<name>A0A2T5BYW9_9BACT</name>
<dbReference type="EMBL" id="QAAD01000017">
    <property type="protein sequence ID" value="PTN07437.1"/>
    <property type="molecule type" value="Genomic_DNA"/>
</dbReference>
<dbReference type="InterPro" id="IPR024079">
    <property type="entry name" value="MetalloPept_cat_dom_sf"/>
</dbReference>
<dbReference type="AlphaFoldDB" id="A0A2T5BYW9"/>
<reference evidence="1 2" key="1">
    <citation type="submission" date="2018-04" db="EMBL/GenBank/DDBJ databases">
        <title>Genomic Encyclopedia of Archaeal and Bacterial Type Strains, Phase II (KMG-II): from individual species to whole genera.</title>
        <authorList>
            <person name="Goeker M."/>
        </authorList>
    </citation>
    <scope>NUCLEOTIDE SEQUENCE [LARGE SCALE GENOMIC DNA]</scope>
    <source>
        <strain evidence="1 2">DSM 28823</strain>
    </source>
</reference>
<dbReference type="SUPFAM" id="SSF55486">
    <property type="entry name" value="Metalloproteases ('zincins'), catalytic domain"/>
    <property type="match status" value="1"/>
</dbReference>
<organism evidence="1 2">
    <name type="scientific">Mangrovibacterium marinum</name>
    <dbReference type="NCBI Taxonomy" id="1639118"/>
    <lineage>
        <taxon>Bacteria</taxon>
        <taxon>Pseudomonadati</taxon>
        <taxon>Bacteroidota</taxon>
        <taxon>Bacteroidia</taxon>
        <taxon>Marinilabiliales</taxon>
        <taxon>Prolixibacteraceae</taxon>
        <taxon>Mangrovibacterium</taxon>
    </lineage>
</organism>
<sequence length="283" mass="32072">MNLKKQIKVIVILCGVLMAVGPVRSLRAADKQKCDDRSPIYQITTPPDSLGLDPFYRKYADVNGIAIMSSWRVPDSAFVQACRIIDFMTKDLPENVLAQMVSQKARLGIMARYEGTTDIPEHADLANDTTLNWDLRARGLGGDMDLPLTTCAEENLLCYQIDKYHAEDITIHEFAHAIHLIGIAPLDSTFNTLLQEKLDKAVAEGKYVRTYAKTNLYEYWAEGVQDWFNVNAEVPAPDGKHNWVNTREDLEKYDPDLYEIVSRYFSKFEISPSCHSAGNLYKE</sequence>
<dbReference type="Gene3D" id="3.40.390.10">
    <property type="entry name" value="Collagenase (Catalytic Domain)"/>
    <property type="match status" value="1"/>
</dbReference>
<keyword evidence="2" id="KW-1185">Reference proteome</keyword>
<comment type="caution">
    <text evidence="1">The sequence shown here is derived from an EMBL/GenBank/DDBJ whole genome shotgun (WGS) entry which is preliminary data.</text>
</comment>
<gene>
    <name evidence="1" type="ORF">C8N47_11732</name>
</gene>
<dbReference type="OrthoDB" id="9792407at2"/>